<dbReference type="Proteomes" id="UP000178089">
    <property type="component" value="Unassembled WGS sequence"/>
</dbReference>
<evidence type="ECO:0000256" key="5">
    <source>
        <dbReference type="RuleBase" id="RU003888"/>
    </source>
</evidence>
<gene>
    <name evidence="4" type="primary">rplO</name>
    <name evidence="8" type="ORF">A3F51_00675</name>
</gene>
<feature type="region of interest" description="Disordered" evidence="6">
    <location>
        <begin position="1"/>
        <end position="46"/>
    </location>
</feature>
<dbReference type="InterPro" id="IPR021131">
    <property type="entry name" value="Ribosomal_uL15/eL18"/>
</dbReference>
<feature type="compositionally biased region" description="Basic and acidic residues" evidence="6">
    <location>
        <begin position="1"/>
        <end position="12"/>
    </location>
</feature>
<dbReference type="GO" id="GO:0022625">
    <property type="term" value="C:cytosolic large ribosomal subunit"/>
    <property type="evidence" value="ECO:0007669"/>
    <property type="project" value="TreeGrafter"/>
</dbReference>
<evidence type="ECO:0000256" key="2">
    <source>
        <dbReference type="ARBA" id="ARBA00022980"/>
    </source>
</evidence>
<dbReference type="PANTHER" id="PTHR12934:SF11">
    <property type="entry name" value="LARGE RIBOSOMAL SUBUNIT PROTEIN UL15M"/>
    <property type="match status" value="1"/>
</dbReference>
<evidence type="ECO:0000313" key="8">
    <source>
        <dbReference type="EMBL" id="OHA29122.1"/>
    </source>
</evidence>
<dbReference type="AlphaFoldDB" id="A0A1G2N1C2"/>
<dbReference type="GO" id="GO:0019843">
    <property type="term" value="F:rRNA binding"/>
    <property type="evidence" value="ECO:0007669"/>
    <property type="project" value="UniProtKB-UniRule"/>
</dbReference>
<name>A0A1G2N1C2_9BACT</name>
<keyword evidence="3 4" id="KW-0687">Ribonucleoprotein</keyword>
<dbReference type="GO" id="GO:0003735">
    <property type="term" value="F:structural constituent of ribosome"/>
    <property type="evidence" value="ECO:0007669"/>
    <property type="project" value="InterPro"/>
</dbReference>
<dbReference type="PANTHER" id="PTHR12934">
    <property type="entry name" value="50S RIBOSOMAL PROTEIN L15"/>
    <property type="match status" value="1"/>
</dbReference>
<dbReference type="Pfam" id="PF00828">
    <property type="entry name" value="Ribosomal_L27A"/>
    <property type="match status" value="1"/>
</dbReference>
<dbReference type="SUPFAM" id="SSF52080">
    <property type="entry name" value="Ribosomal proteins L15p and L18e"/>
    <property type="match status" value="1"/>
</dbReference>
<sequence>MQFHQLRRDTPNRKRMTVARGGKRGKTAGRGGKGQSARAGNKRRPEWRDVIKKLPKLRGRGVNQNKPITDELVVINTAVLEANFLANEAVTPTILIEKGLISTTSGIIPFVKILGDGEVTKVFNISGCAISGSAKEKIEKAGGSVAALASRVVPKRKGPSSENDKNIIPVKVSKKEVRKEKKETKSSHE</sequence>
<accession>A0A1G2N1C2</accession>
<dbReference type="EMBL" id="MHRT01000005">
    <property type="protein sequence ID" value="OHA29122.1"/>
    <property type="molecule type" value="Genomic_DNA"/>
</dbReference>
<dbReference type="HAMAP" id="MF_01341">
    <property type="entry name" value="Ribosomal_uL15"/>
    <property type="match status" value="1"/>
</dbReference>
<dbReference type="GO" id="GO:0006412">
    <property type="term" value="P:translation"/>
    <property type="evidence" value="ECO:0007669"/>
    <property type="project" value="UniProtKB-UniRule"/>
</dbReference>
<dbReference type="InterPro" id="IPR005749">
    <property type="entry name" value="Ribosomal_uL15_bac-type"/>
</dbReference>
<evidence type="ECO:0000256" key="3">
    <source>
        <dbReference type="ARBA" id="ARBA00023274"/>
    </source>
</evidence>
<dbReference type="STRING" id="1802315.A3F51_00675"/>
<feature type="domain" description="Large ribosomal subunit protein uL15/eL18" evidence="7">
    <location>
        <begin position="75"/>
        <end position="145"/>
    </location>
</feature>
<dbReference type="PROSITE" id="PS00475">
    <property type="entry name" value="RIBOSOMAL_L15"/>
    <property type="match status" value="1"/>
</dbReference>
<comment type="subunit">
    <text evidence="4">Part of the 50S ribosomal subunit.</text>
</comment>
<dbReference type="Gene3D" id="3.100.10.10">
    <property type="match status" value="1"/>
</dbReference>
<keyword evidence="2 4" id="KW-0689">Ribosomal protein</keyword>
<evidence type="ECO:0000313" key="9">
    <source>
        <dbReference type="Proteomes" id="UP000178089"/>
    </source>
</evidence>
<comment type="function">
    <text evidence="4">Binds to the 23S rRNA.</text>
</comment>
<comment type="caution">
    <text evidence="8">The sequence shown here is derived from an EMBL/GenBank/DDBJ whole genome shotgun (WGS) entry which is preliminary data.</text>
</comment>
<dbReference type="InterPro" id="IPR036227">
    <property type="entry name" value="Ribosomal_uL15/eL18_sf"/>
</dbReference>
<keyword evidence="4" id="KW-0699">rRNA-binding</keyword>
<reference evidence="8 9" key="1">
    <citation type="journal article" date="2016" name="Nat. Commun.">
        <title>Thousands of microbial genomes shed light on interconnected biogeochemical processes in an aquifer system.</title>
        <authorList>
            <person name="Anantharaman K."/>
            <person name="Brown C.T."/>
            <person name="Hug L.A."/>
            <person name="Sharon I."/>
            <person name="Castelle C.J."/>
            <person name="Probst A.J."/>
            <person name="Thomas B.C."/>
            <person name="Singh A."/>
            <person name="Wilkins M.J."/>
            <person name="Karaoz U."/>
            <person name="Brodie E.L."/>
            <person name="Williams K.H."/>
            <person name="Hubbard S.S."/>
            <person name="Banfield J.F."/>
        </authorList>
    </citation>
    <scope>NUCLEOTIDE SEQUENCE [LARGE SCALE GENOMIC DNA]</scope>
</reference>
<feature type="region of interest" description="Disordered" evidence="6">
    <location>
        <begin position="152"/>
        <end position="189"/>
    </location>
</feature>
<feature type="compositionally biased region" description="Basic residues" evidence="6">
    <location>
        <begin position="13"/>
        <end position="27"/>
    </location>
</feature>
<dbReference type="InterPro" id="IPR030878">
    <property type="entry name" value="Ribosomal_uL15"/>
</dbReference>
<proteinExistence type="inferred from homology"/>
<evidence type="ECO:0000256" key="6">
    <source>
        <dbReference type="SAM" id="MobiDB-lite"/>
    </source>
</evidence>
<organism evidence="8 9">
    <name type="scientific">Candidatus Taylorbacteria bacterium RIFCSPHIGHO2_12_FULL_45_16</name>
    <dbReference type="NCBI Taxonomy" id="1802315"/>
    <lineage>
        <taxon>Bacteria</taxon>
        <taxon>Candidatus Tayloriibacteriota</taxon>
    </lineage>
</organism>
<evidence type="ECO:0000256" key="1">
    <source>
        <dbReference type="ARBA" id="ARBA00007320"/>
    </source>
</evidence>
<keyword evidence="4" id="KW-0694">RNA-binding</keyword>
<comment type="similarity">
    <text evidence="1 4 5">Belongs to the universal ribosomal protein uL15 family.</text>
</comment>
<feature type="compositionally biased region" description="Basic and acidic residues" evidence="6">
    <location>
        <begin position="173"/>
        <end position="189"/>
    </location>
</feature>
<protein>
    <recommendedName>
        <fullName evidence="4">Large ribosomal subunit protein uL15</fullName>
    </recommendedName>
</protein>
<evidence type="ECO:0000259" key="7">
    <source>
        <dbReference type="Pfam" id="PF00828"/>
    </source>
</evidence>
<dbReference type="InterPro" id="IPR001196">
    <property type="entry name" value="Ribosomal_uL15_CS"/>
</dbReference>
<evidence type="ECO:0000256" key="4">
    <source>
        <dbReference type="HAMAP-Rule" id="MF_01341"/>
    </source>
</evidence>